<gene>
    <name evidence="3" type="primary">ga17179</name>
    <name evidence="3" type="ORF">PR202_ga17179</name>
</gene>
<feature type="region of interest" description="Disordered" evidence="2">
    <location>
        <begin position="1"/>
        <end position="66"/>
    </location>
</feature>
<comment type="function">
    <text evidence="1">Putative transcription activator involved in regulating light control of development.</text>
</comment>
<feature type="compositionally biased region" description="Low complexity" evidence="2">
    <location>
        <begin position="49"/>
        <end position="62"/>
    </location>
</feature>
<dbReference type="InterPro" id="IPR031052">
    <property type="entry name" value="FHY3/FAR1"/>
</dbReference>
<keyword evidence="1" id="KW-0539">Nucleus</keyword>
<proteinExistence type="inferred from homology"/>
<evidence type="ECO:0000313" key="4">
    <source>
        <dbReference type="Proteomes" id="UP001054889"/>
    </source>
</evidence>
<name>A0AAV5CPW0_ELECO</name>
<keyword evidence="1" id="KW-0862">Zinc</keyword>
<comment type="caution">
    <text evidence="3">The sequence shown here is derived from an EMBL/GenBank/DDBJ whole genome shotgun (WGS) entry which is preliminary data.</text>
</comment>
<dbReference type="Proteomes" id="UP001054889">
    <property type="component" value="Unassembled WGS sequence"/>
</dbReference>
<dbReference type="PANTHER" id="PTHR31669:SF217">
    <property type="entry name" value="PROTEIN FAR1-RELATED SEQUENCE"/>
    <property type="match status" value="1"/>
</dbReference>
<sequence>MGRNVVGIPGLATSMEMPKSRDNSGGGIGEESAAASFWANLLPPPSQPHTPSTHPSPVLPSSAASYTGSTGVCPAPKVPATPSQRIVLPAPSISDAATGGAECSHGRNTMTPPEGISPSAMMTPDAEKTYCHDPLMPTDLVPKEELQFESRDEAYQFYLFYARIAGLNVRITKTHPNVDQDSSMAAAIKRVFMKTIHPLCRWHMLKKYMLKLKQLYDAHESKVIGATLHPFDSHLSRVYTRAVYKKYKETYMNSTAFHIDVDKERENGYLVTHTNESRKYAWYQHPFKVFANVEAGVFESVEARGRGGSSGRRGTMGTKRGRPPFNRQLEQDFLEVADEEDTDEELDTLGDD</sequence>
<comment type="similarity">
    <text evidence="1">Belongs to the FHY3/FAR1 family.</text>
</comment>
<dbReference type="EMBL" id="BQKI01000008">
    <property type="protein sequence ID" value="GJN00030.1"/>
    <property type="molecule type" value="Genomic_DNA"/>
</dbReference>
<dbReference type="AlphaFoldDB" id="A0AAV5CPW0"/>
<dbReference type="GO" id="GO:0006355">
    <property type="term" value="P:regulation of DNA-templated transcription"/>
    <property type="evidence" value="ECO:0007669"/>
    <property type="project" value="UniProtKB-UniRule"/>
</dbReference>
<evidence type="ECO:0000313" key="3">
    <source>
        <dbReference type="EMBL" id="GJN00030.1"/>
    </source>
</evidence>
<organism evidence="3 4">
    <name type="scientific">Eleusine coracana subsp. coracana</name>
    <dbReference type="NCBI Taxonomy" id="191504"/>
    <lineage>
        <taxon>Eukaryota</taxon>
        <taxon>Viridiplantae</taxon>
        <taxon>Streptophyta</taxon>
        <taxon>Embryophyta</taxon>
        <taxon>Tracheophyta</taxon>
        <taxon>Spermatophyta</taxon>
        <taxon>Magnoliopsida</taxon>
        <taxon>Liliopsida</taxon>
        <taxon>Poales</taxon>
        <taxon>Poaceae</taxon>
        <taxon>PACMAD clade</taxon>
        <taxon>Chloridoideae</taxon>
        <taxon>Cynodonteae</taxon>
        <taxon>Eleusininae</taxon>
        <taxon>Eleusine</taxon>
    </lineage>
</organism>
<feature type="region of interest" description="Disordered" evidence="2">
    <location>
        <begin position="303"/>
        <end position="328"/>
    </location>
</feature>
<reference evidence="3" key="1">
    <citation type="journal article" date="2018" name="DNA Res.">
        <title>Multiple hybrid de novo genome assembly of finger millet, an orphan allotetraploid crop.</title>
        <authorList>
            <person name="Hatakeyama M."/>
            <person name="Aluri S."/>
            <person name="Balachadran M.T."/>
            <person name="Sivarajan S.R."/>
            <person name="Patrignani A."/>
            <person name="Gruter S."/>
            <person name="Poveda L."/>
            <person name="Shimizu-Inatsugi R."/>
            <person name="Baeten J."/>
            <person name="Francoijs K.J."/>
            <person name="Nataraja K.N."/>
            <person name="Reddy Y.A.N."/>
            <person name="Phadnis S."/>
            <person name="Ravikumar R.L."/>
            <person name="Schlapbach R."/>
            <person name="Sreeman S.M."/>
            <person name="Shimizu K.K."/>
        </authorList>
    </citation>
    <scope>NUCLEOTIDE SEQUENCE</scope>
</reference>
<dbReference type="GO" id="GO:0005634">
    <property type="term" value="C:nucleus"/>
    <property type="evidence" value="ECO:0007669"/>
    <property type="project" value="UniProtKB-SubCell"/>
</dbReference>
<evidence type="ECO:0000256" key="1">
    <source>
        <dbReference type="RuleBase" id="RU367018"/>
    </source>
</evidence>
<comment type="subcellular location">
    <subcellularLocation>
        <location evidence="1">Nucleus</location>
    </subcellularLocation>
</comment>
<keyword evidence="4" id="KW-1185">Reference proteome</keyword>
<keyword evidence="1" id="KW-0863">Zinc-finger</keyword>
<protein>
    <recommendedName>
        <fullName evidence="1">Protein FAR1-RELATED SEQUENCE</fullName>
    </recommendedName>
</protein>
<dbReference type="PANTHER" id="PTHR31669">
    <property type="entry name" value="PROTEIN FAR1-RELATED SEQUENCE 10-RELATED"/>
    <property type="match status" value="1"/>
</dbReference>
<accession>A0AAV5CPW0</accession>
<keyword evidence="1" id="KW-0479">Metal-binding</keyword>
<reference evidence="3" key="2">
    <citation type="submission" date="2021-12" db="EMBL/GenBank/DDBJ databases">
        <title>Resequencing data analysis of finger millet.</title>
        <authorList>
            <person name="Hatakeyama M."/>
            <person name="Aluri S."/>
            <person name="Balachadran M.T."/>
            <person name="Sivarajan S.R."/>
            <person name="Poveda L."/>
            <person name="Shimizu-Inatsugi R."/>
            <person name="Schlapbach R."/>
            <person name="Sreeman S.M."/>
            <person name="Shimizu K.K."/>
        </authorList>
    </citation>
    <scope>NUCLEOTIDE SEQUENCE</scope>
</reference>
<dbReference type="GO" id="GO:0008270">
    <property type="term" value="F:zinc ion binding"/>
    <property type="evidence" value="ECO:0007669"/>
    <property type="project" value="UniProtKB-UniRule"/>
</dbReference>
<feature type="region of interest" description="Disordered" evidence="2">
    <location>
        <begin position="94"/>
        <end position="117"/>
    </location>
</feature>
<evidence type="ECO:0000256" key="2">
    <source>
        <dbReference type="SAM" id="MobiDB-lite"/>
    </source>
</evidence>